<accession>A0A4Q2K093</accession>
<dbReference type="EMBL" id="SDPW01000001">
    <property type="protein sequence ID" value="RXZ54809.1"/>
    <property type="molecule type" value="Genomic_DNA"/>
</dbReference>
<comment type="caution">
    <text evidence="1">The sequence shown here is derived from an EMBL/GenBank/DDBJ whole genome shotgun (WGS) entry which is preliminary data.</text>
</comment>
<dbReference type="SUPFAM" id="SSF47413">
    <property type="entry name" value="lambda repressor-like DNA-binding domains"/>
    <property type="match status" value="1"/>
</dbReference>
<keyword evidence="2" id="KW-1185">Reference proteome</keyword>
<dbReference type="GO" id="GO:0003677">
    <property type="term" value="F:DNA binding"/>
    <property type="evidence" value="ECO:0007669"/>
    <property type="project" value="InterPro"/>
</dbReference>
<dbReference type="OrthoDB" id="3199586at2"/>
<proteinExistence type="predicted"/>
<protein>
    <recommendedName>
        <fullName evidence="3">XRE family transcriptional regulator</fullName>
    </recommendedName>
</protein>
<dbReference type="Proteomes" id="UP000293345">
    <property type="component" value="Unassembled WGS sequence"/>
</dbReference>
<evidence type="ECO:0000313" key="2">
    <source>
        <dbReference type="Proteomes" id="UP000293345"/>
    </source>
</evidence>
<evidence type="ECO:0008006" key="3">
    <source>
        <dbReference type="Google" id="ProtNLM"/>
    </source>
</evidence>
<name>A0A4Q2K093_9ACTN</name>
<dbReference type="RefSeq" id="WP_129425552.1">
    <property type="nucleotide sequence ID" value="NZ_SDPW01000001.1"/>
</dbReference>
<dbReference type="InterPro" id="IPR010982">
    <property type="entry name" value="Lambda_DNA-bd_dom_sf"/>
</dbReference>
<gene>
    <name evidence="1" type="ORF">ET524_10205</name>
</gene>
<sequence length="69" mass="7848">MKSWLEQAREESGLTVSQCAVAIRQPVEVYMQIEKRPGTISLNELRALCRLFSSPAQQHVRYAVIDAIM</sequence>
<organism evidence="1 2">
    <name type="scientific">Senegalimassilia faecalis</name>
    <dbReference type="NCBI Taxonomy" id="2509433"/>
    <lineage>
        <taxon>Bacteria</taxon>
        <taxon>Bacillati</taxon>
        <taxon>Actinomycetota</taxon>
        <taxon>Coriobacteriia</taxon>
        <taxon>Coriobacteriales</taxon>
        <taxon>Coriobacteriaceae</taxon>
        <taxon>Senegalimassilia</taxon>
    </lineage>
</organism>
<reference evidence="1 2" key="1">
    <citation type="submission" date="2019-01" db="EMBL/GenBank/DDBJ databases">
        <title>Senegalimassilia sp. nov. KGMB04484 isolated human feces.</title>
        <authorList>
            <person name="Han K.-I."/>
            <person name="Kim J.-S."/>
            <person name="Lee K.C."/>
            <person name="Suh M.K."/>
            <person name="Eom M.K."/>
            <person name="Lee J.H."/>
            <person name="Park S.-H."/>
            <person name="Kang S.W."/>
            <person name="Park J.-E."/>
            <person name="Oh B.S."/>
            <person name="Yu S.Y."/>
            <person name="Choi S.-H."/>
            <person name="Lee D.H."/>
            <person name="Yoon H."/>
            <person name="Kim B.-Y."/>
            <person name="Lee J.H."/>
            <person name="Lee J.-S."/>
        </authorList>
    </citation>
    <scope>NUCLEOTIDE SEQUENCE [LARGE SCALE GENOMIC DNA]</scope>
    <source>
        <strain evidence="1 2">KGMB04484</strain>
    </source>
</reference>
<dbReference type="AlphaFoldDB" id="A0A4Q2K093"/>
<evidence type="ECO:0000313" key="1">
    <source>
        <dbReference type="EMBL" id="RXZ54809.1"/>
    </source>
</evidence>